<keyword evidence="6" id="KW-0378">Hydrolase</keyword>
<evidence type="ECO:0000313" key="7">
    <source>
        <dbReference type="Proteomes" id="UP000070444"/>
    </source>
</evidence>
<dbReference type="Pfam" id="PF00930">
    <property type="entry name" value="DPPIV_N"/>
    <property type="match status" value="1"/>
</dbReference>
<feature type="non-terminal residue" evidence="6">
    <location>
        <position position="1"/>
    </location>
</feature>
<dbReference type="InterPro" id="IPR002469">
    <property type="entry name" value="Peptidase_S9B_N"/>
</dbReference>
<comment type="similarity">
    <text evidence="1">Belongs to the peptidase S9B family.</text>
</comment>
<feature type="domain" description="Dipeptidylpeptidase IV N-terminal" evidence="5">
    <location>
        <begin position="1"/>
        <end position="280"/>
    </location>
</feature>
<dbReference type="EMBL" id="KQ964519">
    <property type="protein sequence ID" value="KXN69896.1"/>
    <property type="molecule type" value="Genomic_DNA"/>
</dbReference>
<sequence>EEFNLNTGYHWQPSNGIQQENGKNFKNRILYKYTDETSVNLVKITGENGTKEELNRYPLPNTPNAYWELRVVEFNSEDSEITSPITHSLSKQSPFFPHWTEYLVRFGWLPAESNGIWCQVLSRDQQKSQILEISLNSIYNQDPTVNILFEDNSIPWVNITDLHYFYKDSSNSLVMIWSGEQSGHRHLYKITKLSQSTKLERLTSGDWSVLDHQIFIDKIRGLVYFIGNRDNSIESHLYVTTLNGNSDQILRLTTLGNSYKIQLNIAKGIGVMMFSNLSTPVKTQLFQLQFKDQNAIFPILMPLSEFASSPVPMKSFLPKVEPFQFSNTVGITLNGLIFKPSQLELSENLRLDYQFSTLLYVYGGPKSQLVTNEFQYQKLIRCYLACQLGYIVVVIDGRGTANRGLDFESKIYGELGDCELEDQVEGLNHLINKTPIGKFINRQRIAITGWSYGGYLSLMAMVKYPDIFKLCISGAPVVDWEYYGNAYTERYLGFPDKNPQGYKKSNILNYVESFPNEENRVLICHGMMDNNVHFSHTEKLINSLIKYNKPYQLQIFPNERHGLKEPNSLDHFDTLMFYWLKNYL</sequence>
<dbReference type="GO" id="GO:0004177">
    <property type="term" value="F:aminopeptidase activity"/>
    <property type="evidence" value="ECO:0007669"/>
    <property type="project" value="UniProtKB-KW"/>
</dbReference>
<keyword evidence="2" id="KW-0645">Protease</keyword>
<gene>
    <name evidence="6" type="ORF">CONCODRAFT_7595</name>
</gene>
<dbReference type="PANTHER" id="PTHR11731">
    <property type="entry name" value="PROTEASE FAMILY S9B,C DIPEPTIDYL-PEPTIDASE IV-RELATED"/>
    <property type="match status" value="1"/>
</dbReference>
<dbReference type="GO" id="GO:0008239">
    <property type="term" value="F:dipeptidyl-peptidase activity"/>
    <property type="evidence" value="ECO:0007669"/>
    <property type="project" value="TreeGrafter"/>
</dbReference>
<accession>A0A137P4G6</accession>
<dbReference type="Pfam" id="PF00326">
    <property type="entry name" value="Peptidase_S9"/>
    <property type="match status" value="1"/>
</dbReference>
<dbReference type="SUPFAM" id="SSF53474">
    <property type="entry name" value="alpha/beta-Hydrolases"/>
    <property type="match status" value="1"/>
</dbReference>
<keyword evidence="7" id="KW-1185">Reference proteome</keyword>
<keyword evidence="2" id="KW-0031">Aminopeptidase</keyword>
<dbReference type="STRING" id="796925.A0A137P4G6"/>
<dbReference type="InterPro" id="IPR029058">
    <property type="entry name" value="AB_hydrolase_fold"/>
</dbReference>
<dbReference type="InterPro" id="IPR001375">
    <property type="entry name" value="Peptidase_S9_cat"/>
</dbReference>
<protein>
    <submittedName>
        <fullName evidence="6">Alpha/beta-hydrolase</fullName>
    </submittedName>
</protein>
<organism evidence="6 7">
    <name type="scientific">Conidiobolus coronatus (strain ATCC 28846 / CBS 209.66 / NRRL 28638)</name>
    <name type="common">Delacroixia coronata</name>
    <dbReference type="NCBI Taxonomy" id="796925"/>
    <lineage>
        <taxon>Eukaryota</taxon>
        <taxon>Fungi</taxon>
        <taxon>Fungi incertae sedis</taxon>
        <taxon>Zoopagomycota</taxon>
        <taxon>Entomophthoromycotina</taxon>
        <taxon>Entomophthoromycetes</taxon>
        <taxon>Entomophthorales</taxon>
        <taxon>Ancylistaceae</taxon>
        <taxon>Conidiobolus</taxon>
    </lineage>
</organism>
<reference evidence="6 7" key="1">
    <citation type="journal article" date="2015" name="Genome Biol. Evol.">
        <title>Phylogenomic analyses indicate that early fungi evolved digesting cell walls of algal ancestors of land plants.</title>
        <authorList>
            <person name="Chang Y."/>
            <person name="Wang S."/>
            <person name="Sekimoto S."/>
            <person name="Aerts A.L."/>
            <person name="Choi C."/>
            <person name="Clum A."/>
            <person name="LaButti K.M."/>
            <person name="Lindquist E.A."/>
            <person name="Yee Ngan C."/>
            <person name="Ohm R.A."/>
            <person name="Salamov A.A."/>
            <person name="Grigoriev I.V."/>
            <person name="Spatafora J.W."/>
            <person name="Berbee M.L."/>
        </authorList>
    </citation>
    <scope>NUCLEOTIDE SEQUENCE [LARGE SCALE GENOMIC DNA]</scope>
    <source>
        <strain evidence="6 7">NRRL 28638</strain>
    </source>
</reference>
<dbReference type="Proteomes" id="UP000070444">
    <property type="component" value="Unassembled WGS sequence"/>
</dbReference>
<keyword evidence="3" id="KW-0720">Serine protease</keyword>
<evidence type="ECO:0000256" key="2">
    <source>
        <dbReference type="ARBA" id="ARBA00022438"/>
    </source>
</evidence>
<dbReference type="OrthoDB" id="16520at2759"/>
<proteinExistence type="inferred from homology"/>
<evidence type="ECO:0000259" key="5">
    <source>
        <dbReference type="Pfam" id="PF00930"/>
    </source>
</evidence>
<dbReference type="SUPFAM" id="SSF82171">
    <property type="entry name" value="DPP6 N-terminal domain-like"/>
    <property type="match status" value="1"/>
</dbReference>
<dbReference type="AlphaFoldDB" id="A0A137P4G6"/>
<evidence type="ECO:0000313" key="6">
    <source>
        <dbReference type="EMBL" id="KXN69896.1"/>
    </source>
</evidence>
<dbReference type="InterPro" id="IPR050278">
    <property type="entry name" value="Serine_Prot_S9B/DPPIV"/>
</dbReference>
<name>A0A137P4G6_CONC2</name>
<evidence type="ECO:0000256" key="1">
    <source>
        <dbReference type="ARBA" id="ARBA00006150"/>
    </source>
</evidence>
<dbReference type="Gene3D" id="3.40.50.1820">
    <property type="entry name" value="alpha/beta hydrolase"/>
    <property type="match status" value="1"/>
</dbReference>
<evidence type="ECO:0000259" key="4">
    <source>
        <dbReference type="Pfam" id="PF00326"/>
    </source>
</evidence>
<dbReference type="Gene3D" id="2.140.10.30">
    <property type="entry name" value="Dipeptidylpeptidase IV, N-terminal domain"/>
    <property type="match status" value="1"/>
</dbReference>
<dbReference type="GO" id="GO:0006508">
    <property type="term" value="P:proteolysis"/>
    <property type="evidence" value="ECO:0007669"/>
    <property type="project" value="InterPro"/>
</dbReference>
<dbReference type="GO" id="GO:0008236">
    <property type="term" value="F:serine-type peptidase activity"/>
    <property type="evidence" value="ECO:0007669"/>
    <property type="project" value="UniProtKB-KW"/>
</dbReference>
<feature type="domain" description="Peptidase S9 prolyl oligopeptidase catalytic" evidence="4">
    <location>
        <begin position="382"/>
        <end position="584"/>
    </location>
</feature>
<evidence type="ECO:0000256" key="3">
    <source>
        <dbReference type="ARBA" id="ARBA00022825"/>
    </source>
</evidence>
<dbReference type="PANTHER" id="PTHR11731:SF193">
    <property type="entry name" value="DIPEPTIDYL PEPTIDASE 9"/>
    <property type="match status" value="1"/>
</dbReference>